<proteinExistence type="predicted"/>
<dbReference type="KEGG" id="bvq:FHE72_03810"/>
<dbReference type="PANTHER" id="PTHR43792:SF9">
    <property type="entry name" value="RIBOSOMAL-PROTEIN-ALANINE ACETYLTRANSFERASE"/>
    <property type="match status" value="1"/>
</dbReference>
<feature type="domain" description="N-acetyltransferase" evidence="1">
    <location>
        <begin position="7"/>
        <end position="151"/>
    </location>
</feature>
<evidence type="ECO:0000259" key="1">
    <source>
        <dbReference type="PROSITE" id="PS51186"/>
    </source>
</evidence>
<accession>A0A6I6UL15</accession>
<dbReference type="Proteomes" id="UP000465062">
    <property type="component" value="Chromosome"/>
</dbReference>
<name>A0A6I6UL15_9BACI</name>
<reference evidence="2 3" key="1">
    <citation type="submission" date="2019-06" db="EMBL/GenBank/DDBJ databases">
        <title>An operon consisting of a P-type ATPase gene and a transcriptional regular gene given the different cadmium resistance in Bacillus vietamensis 151-6 and Bacillus marisflavi 151-25.</title>
        <authorList>
            <person name="Yu X."/>
        </authorList>
    </citation>
    <scope>NUCLEOTIDE SEQUENCE [LARGE SCALE GENOMIC DNA]</scope>
    <source>
        <strain evidence="2 3">151-6</strain>
    </source>
</reference>
<dbReference type="Gene3D" id="3.40.630.30">
    <property type="match status" value="2"/>
</dbReference>
<dbReference type="InterPro" id="IPR051531">
    <property type="entry name" value="N-acetyltransferase"/>
</dbReference>
<organism evidence="2 3">
    <name type="scientific">Rossellomorea vietnamensis</name>
    <dbReference type="NCBI Taxonomy" id="218284"/>
    <lineage>
        <taxon>Bacteria</taxon>
        <taxon>Bacillati</taxon>
        <taxon>Bacillota</taxon>
        <taxon>Bacilli</taxon>
        <taxon>Bacillales</taxon>
        <taxon>Bacillaceae</taxon>
        <taxon>Rossellomorea</taxon>
    </lineage>
</organism>
<evidence type="ECO:0000313" key="2">
    <source>
        <dbReference type="EMBL" id="QHE60259.1"/>
    </source>
</evidence>
<evidence type="ECO:0000313" key="3">
    <source>
        <dbReference type="Proteomes" id="UP000465062"/>
    </source>
</evidence>
<dbReference type="CDD" id="cd04301">
    <property type="entry name" value="NAT_SF"/>
    <property type="match status" value="1"/>
</dbReference>
<dbReference type="Pfam" id="PF13508">
    <property type="entry name" value="Acetyltransf_7"/>
    <property type="match status" value="1"/>
</dbReference>
<sequence>MGKYRVVTITNLLEHQVDKIVQESKEEGFRFVERLLNDYREGTNCFNIQGEALYGIYDEENELVAVGGLNVDPSSAETGRVRRFYVKKEYRNEGVGTLLLKRIILDARRSFNVLILHTDTEKADHFYTSFGFTKGDRYPNATHYLDISERRKPFRIDCGDIYLQEFSIEDANHIHRISNQPEISYFLPDWKSTVEQRVEWLTHYEIPANKAFLEAADKTGNVADLFLKMGVFRKGTEELIGWCCSGIKEELPAPNREIMYAISSEHQGNGYATKASIGLIEYLFTHTNVDLLNAVALKYNDSSIKVIEKCGFTYQGQIKIDEEPYLHYRLDKSDYERSTQR</sequence>
<dbReference type="Pfam" id="PF13302">
    <property type="entry name" value="Acetyltransf_3"/>
    <property type="match status" value="1"/>
</dbReference>
<protein>
    <submittedName>
        <fullName evidence="2">GNAT family N-acetyltransferase</fullName>
    </submittedName>
</protein>
<feature type="domain" description="N-acetyltransferase" evidence="1">
    <location>
        <begin position="181"/>
        <end position="335"/>
    </location>
</feature>
<gene>
    <name evidence="2" type="ORF">FHE72_03810</name>
</gene>
<dbReference type="GO" id="GO:0008999">
    <property type="term" value="F:protein-N-terminal-alanine acetyltransferase activity"/>
    <property type="evidence" value="ECO:0007669"/>
    <property type="project" value="TreeGrafter"/>
</dbReference>
<dbReference type="InterPro" id="IPR016181">
    <property type="entry name" value="Acyl_CoA_acyltransferase"/>
</dbReference>
<dbReference type="EMBL" id="CP047394">
    <property type="protein sequence ID" value="QHE60259.1"/>
    <property type="molecule type" value="Genomic_DNA"/>
</dbReference>
<dbReference type="InterPro" id="IPR000182">
    <property type="entry name" value="GNAT_dom"/>
</dbReference>
<dbReference type="PROSITE" id="PS51186">
    <property type="entry name" value="GNAT"/>
    <property type="match status" value="2"/>
</dbReference>
<dbReference type="PANTHER" id="PTHR43792">
    <property type="entry name" value="GNAT FAMILY, PUTATIVE (AFU_ORTHOLOGUE AFUA_3G00765)-RELATED-RELATED"/>
    <property type="match status" value="1"/>
</dbReference>
<dbReference type="SUPFAM" id="SSF55729">
    <property type="entry name" value="Acyl-CoA N-acyltransferases (Nat)"/>
    <property type="match status" value="2"/>
</dbReference>
<dbReference type="AlphaFoldDB" id="A0A6I6UL15"/>
<keyword evidence="2" id="KW-0808">Transferase</keyword>
<dbReference type="GO" id="GO:0005737">
    <property type="term" value="C:cytoplasm"/>
    <property type="evidence" value="ECO:0007669"/>
    <property type="project" value="TreeGrafter"/>
</dbReference>